<evidence type="ECO:0000259" key="1">
    <source>
        <dbReference type="Pfam" id="PF24160"/>
    </source>
</evidence>
<reference evidence="3" key="1">
    <citation type="journal article" date="2007" name="Nature">
        <title>The grapevine genome sequence suggests ancestral hexaploidization in major angiosperm phyla.</title>
        <authorList>
            <consortium name="The French-Italian Public Consortium for Grapevine Genome Characterization."/>
            <person name="Jaillon O."/>
            <person name="Aury J.-M."/>
            <person name="Noel B."/>
            <person name="Policriti A."/>
            <person name="Clepet C."/>
            <person name="Casagrande A."/>
            <person name="Choisne N."/>
            <person name="Aubourg S."/>
            <person name="Vitulo N."/>
            <person name="Jubin C."/>
            <person name="Vezzi A."/>
            <person name="Legeai F."/>
            <person name="Hugueney P."/>
            <person name="Dasilva C."/>
            <person name="Horner D."/>
            <person name="Mica E."/>
            <person name="Jublot D."/>
            <person name="Poulain J."/>
            <person name="Bruyere C."/>
            <person name="Billault A."/>
            <person name="Segurens B."/>
            <person name="Gouyvenoux M."/>
            <person name="Ugarte E."/>
            <person name="Cattonaro F."/>
            <person name="Anthouard V."/>
            <person name="Vico V."/>
            <person name="Del Fabbro C."/>
            <person name="Alaux M."/>
            <person name="Di Gaspero G."/>
            <person name="Dumas V."/>
            <person name="Felice N."/>
            <person name="Paillard S."/>
            <person name="Juman I."/>
            <person name="Moroldo M."/>
            <person name="Scalabrin S."/>
            <person name="Canaguier A."/>
            <person name="Le Clainche I."/>
            <person name="Malacrida G."/>
            <person name="Durand E."/>
            <person name="Pesole G."/>
            <person name="Laucou V."/>
            <person name="Chatelet P."/>
            <person name="Merdinoglu D."/>
            <person name="Delledonne M."/>
            <person name="Pezzotti M."/>
            <person name="Lecharny A."/>
            <person name="Scarpelli C."/>
            <person name="Artiguenave F."/>
            <person name="Pe M.E."/>
            <person name="Valle G."/>
            <person name="Morgante M."/>
            <person name="Caboche M."/>
            <person name="Adam-Blondon A.-F."/>
            <person name="Weissenbach J."/>
            <person name="Quetier F."/>
            <person name="Wincker P."/>
        </authorList>
    </citation>
    <scope>NUCLEOTIDE SEQUENCE [LARGE SCALE GENOMIC DNA]</scope>
    <source>
        <strain evidence="3">cv. Pinot noir / PN40024</strain>
    </source>
</reference>
<dbReference type="OrthoDB" id="364779at2759"/>
<accession>D7U9S7</accession>
<dbReference type="Pfam" id="PF24160">
    <property type="entry name" value="UVB_sens_C"/>
    <property type="match status" value="1"/>
</dbReference>
<keyword evidence="3" id="KW-1185">Reference proteome</keyword>
<dbReference type="InterPro" id="IPR055412">
    <property type="entry name" value="UVB_sens_C"/>
</dbReference>
<dbReference type="EMBL" id="FN596746">
    <property type="protein sequence ID" value="CBI39491.3"/>
    <property type="molecule type" value="Genomic_DNA"/>
</dbReference>
<protein>
    <recommendedName>
        <fullName evidence="1">Root UVB sensitive protein C-terminal domain-containing protein</fullName>
    </recommendedName>
</protein>
<sequence length="78" mass="8983">MAILRMPIFQTDLLCSAESHYKKAKYLLLERKGLISIIMHKDSTSSYVLQSFIHALVMANLVDKNRSKHLESQSWMDG</sequence>
<organism evidence="2 3">
    <name type="scientific">Vitis vinifera</name>
    <name type="common">Grape</name>
    <dbReference type="NCBI Taxonomy" id="29760"/>
    <lineage>
        <taxon>Eukaryota</taxon>
        <taxon>Viridiplantae</taxon>
        <taxon>Streptophyta</taxon>
        <taxon>Embryophyta</taxon>
        <taxon>Tracheophyta</taxon>
        <taxon>Spermatophyta</taxon>
        <taxon>Magnoliopsida</taxon>
        <taxon>eudicotyledons</taxon>
        <taxon>Gunneridae</taxon>
        <taxon>Pentapetalae</taxon>
        <taxon>rosids</taxon>
        <taxon>Vitales</taxon>
        <taxon>Vitaceae</taxon>
        <taxon>Viteae</taxon>
        <taxon>Vitis</taxon>
    </lineage>
</organism>
<dbReference type="HOGENOM" id="CLU_2626986_0_0_1"/>
<dbReference type="Proteomes" id="UP000009183">
    <property type="component" value="Chromosome 14"/>
</dbReference>
<name>D7U9S7_VITVI</name>
<feature type="domain" description="Root UVB sensitive protein C-terminal" evidence="1">
    <location>
        <begin position="20"/>
        <end position="72"/>
    </location>
</feature>
<dbReference type="AlphaFoldDB" id="D7U9S7"/>
<gene>
    <name evidence="2" type="ordered locus">VIT_14s0060g02450</name>
</gene>
<dbReference type="PaxDb" id="29760-VIT_14s0060g02450.t01"/>
<evidence type="ECO:0000313" key="3">
    <source>
        <dbReference type="Proteomes" id="UP000009183"/>
    </source>
</evidence>
<dbReference type="InParanoid" id="D7U9S7"/>
<evidence type="ECO:0000313" key="2">
    <source>
        <dbReference type="EMBL" id="CBI39491.3"/>
    </source>
</evidence>
<proteinExistence type="predicted"/>
<dbReference type="eggNOG" id="KOG4249">
    <property type="taxonomic scope" value="Eukaryota"/>
</dbReference>